<protein>
    <submittedName>
        <fullName evidence="2">DDE-type integrase/transposase/recombinase</fullName>
    </submittedName>
</protein>
<evidence type="ECO:0000313" key="3">
    <source>
        <dbReference type="Proteomes" id="UP001243009"/>
    </source>
</evidence>
<organism evidence="2 3">
    <name type="scientific">Paracraurococcus lichenis</name>
    <dbReference type="NCBI Taxonomy" id="3064888"/>
    <lineage>
        <taxon>Bacteria</taxon>
        <taxon>Pseudomonadati</taxon>
        <taxon>Pseudomonadota</taxon>
        <taxon>Alphaproteobacteria</taxon>
        <taxon>Acetobacterales</taxon>
        <taxon>Roseomonadaceae</taxon>
        <taxon>Paracraurococcus</taxon>
    </lineage>
</organism>
<sequence>YLKVGGRWAYLYRAIDRDGNLVDTMLSEHRDMTAAQAFFRSAKSVTGMTPDQVTTDGHGSYPRAIRSTLGRDVEHRTSAYKNSRLEQDHRGVKGRTRCMRGFKSFASAERFCRGYDELRNFLRPCTRHNQYASARRRRLLHLRRATSVLAILEAA</sequence>
<proteinExistence type="predicted"/>
<dbReference type="PANTHER" id="PTHR35528">
    <property type="entry name" value="BLL1675 PROTEIN"/>
    <property type="match status" value="1"/>
</dbReference>
<name>A0ABT9EE86_9PROT</name>
<gene>
    <name evidence="2" type="ORF">Q7A36_39985</name>
</gene>
<comment type="caution">
    <text evidence="2">The sequence shown here is derived from an EMBL/GenBank/DDBJ whole genome shotgun (WGS) entry which is preliminary data.</text>
</comment>
<dbReference type="Proteomes" id="UP001243009">
    <property type="component" value="Unassembled WGS sequence"/>
</dbReference>
<dbReference type="Pfam" id="PF13610">
    <property type="entry name" value="DDE_Tnp_IS240"/>
    <property type="match status" value="1"/>
</dbReference>
<feature type="non-terminal residue" evidence="2">
    <location>
        <position position="1"/>
    </location>
</feature>
<dbReference type="InterPro" id="IPR052183">
    <property type="entry name" value="IS_Transposase"/>
</dbReference>
<dbReference type="EMBL" id="JAUTWS010000322">
    <property type="protein sequence ID" value="MDO9714527.1"/>
    <property type="molecule type" value="Genomic_DNA"/>
</dbReference>
<evidence type="ECO:0000259" key="1">
    <source>
        <dbReference type="Pfam" id="PF13610"/>
    </source>
</evidence>
<dbReference type="InterPro" id="IPR032874">
    <property type="entry name" value="DDE_dom"/>
</dbReference>
<evidence type="ECO:0000313" key="2">
    <source>
        <dbReference type="EMBL" id="MDO9714527.1"/>
    </source>
</evidence>
<dbReference type="PANTHER" id="PTHR35528:SF3">
    <property type="entry name" value="BLL1675 PROTEIN"/>
    <property type="match status" value="1"/>
</dbReference>
<reference evidence="2 3" key="1">
    <citation type="submission" date="2023-08" db="EMBL/GenBank/DDBJ databases">
        <title>The draft genome sequence of Paracraurococcus sp. LOR1-02.</title>
        <authorList>
            <person name="Kingkaew E."/>
            <person name="Tanasupawat S."/>
        </authorList>
    </citation>
    <scope>NUCLEOTIDE SEQUENCE [LARGE SCALE GENOMIC DNA]</scope>
    <source>
        <strain evidence="2 3">LOR1-02</strain>
    </source>
</reference>
<feature type="domain" description="DDE" evidence="1">
    <location>
        <begin position="1"/>
        <end position="121"/>
    </location>
</feature>
<keyword evidence="3" id="KW-1185">Reference proteome</keyword>
<dbReference type="RefSeq" id="WP_305109355.1">
    <property type="nucleotide sequence ID" value="NZ_JAUTWS010000322.1"/>
</dbReference>
<accession>A0ABT9EE86</accession>